<evidence type="ECO:0000313" key="1">
    <source>
        <dbReference type="EMBL" id="ATI19486.1"/>
    </source>
</evidence>
<organism evidence="1 2">
    <name type="scientific">Vibrio phage vB_VpaS_KF6</name>
    <dbReference type="NCBI Taxonomy" id="2041477"/>
    <lineage>
        <taxon>Viruses</taxon>
        <taxon>Duplodnaviria</taxon>
        <taxon>Heunggongvirae</taxon>
        <taxon>Uroviricota</taxon>
        <taxon>Caudoviricetes</taxon>
        <taxon>Mardecavirus</taxon>
        <taxon>Mardecavirus SSP002</taxon>
    </lineage>
</organism>
<dbReference type="Proteomes" id="UP000259921">
    <property type="component" value="Segment"/>
</dbReference>
<dbReference type="Pfam" id="PF25187">
    <property type="entry name" value="Acb3"/>
    <property type="match status" value="1"/>
</dbReference>
<reference evidence="1 2" key="1">
    <citation type="submission" date="2017-08" db="EMBL/GenBank/DDBJ databases">
        <title>Complete genome sequence of bacteriophage vB_VpaS_KF6.</title>
        <authorList>
            <person name="Yu J."/>
            <person name="Kwak S.-J."/>
            <person name="Lim J.-A."/>
            <person name="Chang H.-J."/>
        </authorList>
    </citation>
    <scope>NUCLEOTIDE SEQUENCE [LARGE SCALE GENOMIC DNA]</scope>
</reference>
<evidence type="ECO:0000313" key="2">
    <source>
        <dbReference type="Proteomes" id="UP000259921"/>
    </source>
</evidence>
<dbReference type="InterPro" id="IPR057463">
    <property type="entry name" value="Acb3"/>
</dbReference>
<accession>A0A384WK99</accession>
<protein>
    <submittedName>
        <fullName evidence="1">Uncharacterized protein</fullName>
    </submittedName>
</protein>
<dbReference type="EMBL" id="MF754116">
    <property type="protein sequence ID" value="ATI19486.1"/>
    <property type="molecule type" value="Genomic_DNA"/>
</dbReference>
<name>A0A384WK99_9CAUD</name>
<sequence length="228" mass="27969">MKERYRDELTWWEKRLGVWRVNKDSYDTTWGYFAPRWALEFKVNAGGYFSNQCSLDVGFIWGLFHIKLPIRLKNHEESCEWNDYGFMWYENQWVFKWGEKSKWWDVPFISWTFDFHHVMHKDGHWVSGDQAWKNEEIEKEIFDYTYVLESGEVQHRKATCYRERRQWHRKWLPFLKRTVTSISIEFDDEVGERSGTWKGGTMGCGWDLLPNETIEQCLRRMEKERKFT</sequence>
<gene>
    <name evidence="1" type="ORF">KF6_078</name>
</gene>
<proteinExistence type="predicted"/>